<accession>A0ABN7WSZ3</accession>
<evidence type="ECO:0000313" key="2">
    <source>
        <dbReference type="EMBL" id="CAG8840119.1"/>
    </source>
</evidence>
<feature type="non-terminal residue" evidence="2">
    <location>
        <position position="1"/>
    </location>
</feature>
<proteinExistence type="predicted"/>
<dbReference type="EMBL" id="CAJVQB010062094">
    <property type="protein sequence ID" value="CAG8840119.1"/>
    <property type="molecule type" value="Genomic_DNA"/>
</dbReference>
<comment type="caution">
    <text evidence="2">The sequence shown here is derived from an EMBL/GenBank/DDBJ whole genome shotgun (WGS) entry which is preliminary data.</text>
</comment>
<sequence length="188" mass="21541">NPINQTTSVINNDNGSSAQNPLQALLALLNNSSLVDSQNKQSFYLDKNGQVQDPSSGLVEMEEEGEDVEGNKKGFEEWRDYDNDKLTRSDKDKNIQCDGKKEEGQEVGPVDRFKAEEYKPISDLFDYYYKIEVQVVEEYRTGDLEEMQLCQLQSLLNEHQDVCAQSFNELGRSNVIRHQILTQDVWPI</sequence>
<gene>
    <name evidence="2" type="ORF">GMARGA_LOCUS34762</name>
</gene>
<protein>
    <submittedName>
        <fullName evidence="2">41598_t:CDS:1</fullName>
    </submittedName>
</protein>
<reference evidence="2 3" key="1">
    <citation type="submission" date="2021-06" db="EMBL/GenBank/DDBJ databases">
        <authorList>
            <person name="Kallberg Y."/>
            <person name="Tangrot J."/>
            <person name="Rosling A."/>
        </authorList>
    </citation>
    <scope>NUCLEOTIDE SEQUENCE [LARGE SCALE GENOMIC DNA]</scope>
    <source>
        <strain evidence="2 3">120-4 pot B 10/14</strain>
    </source>
</reference>
<keyword evidence="3" id="KW-1185">Reference proteome</keyword>
<organism evidence="2 3">
    <name type="scientific">Gigaspora margarita</name>
    <dbReference type="NCBI Taxonomy" id="4874"/>
    <lineage>
        <taxon>Eukaryota</taxon>
        <taxon>Fungi</taxon>
        <taxon>Fungi incertae sedis</taxon>
        <taxon>Mucoromycota</taxon>
        <taxon>Glomeromycotina</taxon>
        <taxon>Glomeromycetes</taxon>
        <taxon>Diversisporales</taxon>
        <taxon>Gigasporaceae</taxon>
        <taxon>Gigaspora</taxon>
    </lineage>
</organism>
<dbReference type="Proteomes" id="UP000789901">
    <property type="component" value="Unassembled WGS sequence"/>
</dbReference>
<evidence type="ECO:0000256" key="1">
    <source>
        <dbReference type="SAM" id="MobiDB-lite"/>
    </source>
</evidence>
<feature type="region of interest" description="Disordered" evidence="1">
    <location>
        <begin position="47"/>
        <end position="76"/>
    </location>
</feature>
<name>A0ABN7WSZ3_GIGMA</name>
<evidence type="ECO:0000313" key="3">
    <source>
        <dbReference type="Proteomes" id="UP000789901"/>
    </source>
</evidence>